<comment type="caution">
    <text evidence="5">The sequence shown here is derived from an EMBL/GenBank/DDBJ whole genome shotgun (WGS) entry which is preliminary data.</text>
</comment>
<keyword evidence="6" id="KW-1185">Reference proteome</keyword>
<accession>A0A8E0RYL1</accession>
<comment type="similarity">
    <text evidence="1 4">Belongs to the heat shock protein 70 family.</text>
</comment>
<dbReference type="AlphaFoldDB" id="A0A8E0RYL1"/>
<evidence type="ECO:0000313" key="5">
    <source>
        <dbReference type="EMBL" id="KAA0191494.1"/>
    </source>
</evidence>
<dbReference type="InterPro" id="IPR029047">
    <property type="entry name" value="HSP70_peptide-bd_sf"/>
</dbReference>
<evidence type="ECO:0000256" key="3">
    <source>
        <dbReference type="ARBA" id="ARBA00022840"/>
    </source>
</evidence>
<dbReference type="PANTHER" id="PTHR19375">
    <property type="entry name" value="HEAT SHOCK PROTEIN 70KDA"/>
    <property type="match status" value="1"/>
</dbReference>
<gene>
    <name evidence="5" type="ORF">FBUS_00175</name>
</gene>
<dbReference type="Gene3D" id="2.60.34.10">
    <property type="entry name" value="Substrate Binding Domain Of DNAk, Chain A, domain 1"/>
    <property type="match status" value="1"/>
</dbReference>
<dbReference type="SUPFAM" id="SSF53067">
    <property type="entry name" value="Actin-like ATPase domain"/>
    <property type="match status" value="2"/>
</dbReference>
<dbReference type="Proteomes" id="UP000728185">
    <property type="component" value="Unassembled WGS sequence"/>
</dbReference>
<evidence type="ECO:0000313" key="6">
    <source>
        <dbReference type="Proteomes" id="UP000728185"/>
    </source>
</evidence>
<proteinExistence type="inferred from homology"/>
<reference evidence="5" key="1">
    <citation type="submission" date="2019-05" db="EMBL/GenBank/DDBJ databases">
        <title>Annotation for the trematode Fasciolopsis buski.</title>
        <authorList>
            <person name="Choi Y.-J."/>
        </authorList>
    </citation>
    <scope>NUCLEOTIDE SEQUENCE</scope>
    <source>
        <strain evidence="5">HT</strain>
        <tissue evidence="5">Whole worm</tissue>
    </source>
</reference>
<dbReference type="InterPro" id="IPR013126">
    <property type="entry name" value="Hsp_70_fam"/>
</dbReference>
<dbReference type="Pfam" id="PF00012">
    <property type="entry name" value="HSP70"/>
    <property type="match status" value="1"/>
</dbReference>
<dbReference type="InterPro" id="IPR043129">
    <property type="entry name" value="ATPase_NBD"/>
</dbReference>
<dbReference type="Gene3D" id="3.30.420.40">
    <property type="match status" value="2"/>
</dbReference>
<evidence type="ECO:0000256" key="2">
    <source>
        <dbReference type="ARBA" id="ARBA00022741"/>
    </source>
</evidence>
<dbReference type="Gene3D" id="3.30.30.30">
    <property type="match status" value="1"/>
</dbReference>
<dbReference type="CDD" id="cd24028">
    <property type="entry name" value="ASKHA_NBD_HSP70_HSPA1-like"/>
    <property type="match status" value="1"/>
</dbReference>
<dbReference type="Gene3D" id="3.90.640.10">
    <property type="entry name" value="Actin, Chain A, domain 4"/>
    <property type="match status" value="1"/>
</dbReference>
<dbReference type="FunFam" id="3.90.640.10:FF:000010">
    <property type="entry name" value="heat shock 70 kDa protein 14"/>
    <property type="match status" value="1"/>
</dbReference>
<dbReference type="GO" id="GO:0005524">
    <property type="term" value="F:ATP binding"/>
    <property type="evidence" value="ECO:0007669"/>
    <property type="project" value="UniProtKB-KW"/>
</dbReference>
<dbReference type="PRINTS" id="PR00301">
    <property type="entry name" value="HEATSHOCK70"/>
</dbReference>
<evidence type="ECO:0000256" key="1">
    <source>
        <dbReference type="ARBA" id="ARBA00007381"/>
    </source>
</evidence>
<dbReference type="InterPro" id="IPR018181">
    <property type="entry name" value="Heat_shock_70_CS"/>
</dbReference>
<keyword evidence="3 4" id="KW-0067">ATP-binding</keyword>
<evidence type="ECO:0000256" key="4">
    <source>
        <dbReference type="RuleBase" id="RU003322"/>
    </source>
</evidence>
<dbReference type="PROSITE" id="PS01036">
    <property type="entry name" value="HSP70_3"/>
    <property type="match status" value="1"/>
</dbReference>
<name>A0A8E0RYL1_9TREM</name>
<sequence length="596" mass="66977">MATIGIDFGTTYSCVASFRQRQAKIILDNYGNMVTPSVVSFTEDECLVGYPAVEQMSCNLENTVYDIKRLIGRSSKEIDEENLAEQLTFEISLSQQRPKVVVQYQGTRRMFDAEEVVGLLLNEIKSSVQSCLNDGIAGVVVTVPASFTYIQREAIHRACTLAGLGERVQLLNEPTAAAIAFGLDNRLPENSVILVYDLGGGTFDLNIMKYHDSIFEVITTRGDRHLGGRDFDIRLMNHLKRNFEKQHKCDLTGNKSVLQRLRLACEKAKLRLSDAEIAQVKLPNFIENIALTATVQRATFEKINQDLFDRTMKLTREAIAMSQINEDSIDEVILIGGSTRIPRIRKMLRDAFPNKVNCTINPNHVVAEGAALYAAKLFGRDNRDDQMADWIIQDVNQLSLGLEDSQGNMVTLIEPNSPLPIKSTHYVTTDSDQQTNVYIAVYEGDHSFAQRNQLLDHYVLEGIEPQPAGKSLIKINFELNAEGMLNVKSTNLHNGTFIHRKIQTSRFEELKKITQQQHQQSFASQTGSKAKASRRIQKEALVRLQTLLKLLGCCPNSPSKATEYKKIKDWLDNNPSASIDELESMIQRCEQSLDID</sequence>
<protein>
    <submittedName>
        <fullName evidence="5">Hsp70 chaperone</fullName>
    </submittedName>
</protein>
<dbReference type="SUPFAM" id="SSF100920">
    <property type="entry name" value="Heat shock protein 70kD (HSP70), peptide-binding domain"/>
    <property type="match status" value="1"/>
</dbReference>
<organism evidence="5 6">
    <name type="scientific">Fasciolopsis buskii</name>
    <dbReference type="NCBI Taxonomy" id="27845"/>
    <lineage>
        <taxon>Eukaryota</taxon>
        <taxon>Metazoa</taxon>
        <taxon>Spiralia</taxon>
        <taxon>Lophotrochozoa</taxon>
        <taxon>Platyhelminthes</taxon>
        <taxon>Trematoda</taxon>
        <taxon>Digenea</taxon>
        <taxon>Plagiorchiida</taxon>
        <taxon>Echinostomata</taxon>
        <taxon>Echinostomatoidea</taxon>
        <taxon>Fasciolidae</taxon>
        <taxon>Fasciolopsis</taxon>
    </lineage>
</organism>
<dbReference type="GO" id="GO:0140662">
    <property type="term" value="F:ATP-dependent protein folding chaperone"/>
    <property type="evidence" value="ECO:0007669"/>
    <property type="project" value="InterPro"/>
</dbReference>
<keyword evidence="2 4" id="KW-0547">Nucleotide-binding</keyword>
<dbReference type="OrthoDB" id="6268213at2759"/>
<dbReference type="EMBL" id="LUCM01006299">
    <property type="protein sequence ID" value="KAA0191494.1"/>
    <property type="molecule type" value="Genomic_DNA"/>
</dbReference>